<protein>
    <submittedName>
        <fullName evidence="2">Molybdenum ABC transporter substrate-binding protein</fullName>
    </submittedName>
</protein>
<organism evidence="2 3">
    <name type="scientific">Azorhizobium oxalatiphilum</name>
    <dbReference type="NCBI Taxonomy" id="980631"/>
    <lineage>
        <taxon>Bacteria</taxon>
        <taxon>Pseudomonadati</taxon>
        <taxon>Pseudomonadota</taxon>
        <taxon>Alphaproteobacteria</taxon>
        <taxon>Hyphomicrobiales</taxon>
        <taxon>Xanthobacteraceae</taxon>
        <taxon>Azorhizobium</taxon>
    </lineage>
</organism>
<dbReference type="Pfam" id="PF13531">
    <property type="entry name" value="SBP_bac_11"/>
    <property type="match status" value="1"/>
</dbReference>
<dbReference type="Proteomes" id="UP000606044">
    <property type="component" value="Unassembled WGS sequence"/>
</dbReference>
<keyword evidence="1" id="KW-0732">Signal</keyword>
<dbReference type="Gene3D" id="3.40.190.10">
    <property type="entry name" value="Periplasmic binding protein-like II"/>
    <property type="match status" value="2"/>
</dbReference>
<feature type="signal peptide" evidence="1">
    <location>
        <begin position="1"/>
        <end position="18"/>
    </location>
</feature>
<dbReference type="GO" id="GO:0015689">
    <property type="term" value="P:molybdate ion transport"/>
    <property type="evidence" value="ECO:0007669"/>
    <property type="project" value="TreeGrafter"/>
</dbReference>
<evidence type="ECO:0000256" key="1">
    <source>
        <dbReference type="SAM" id="SignalP"/>
    </source>
</evidence>
<gene>
    <name evidence="2" type="ORF">GCM10007301_55870</name>
</gene>
<evidence type="ECO:0000313" key="3">
    <source>
        <dbReference type="Proteomes" id="UP000606044"/>
    </source>
</evidence>
<evidence type="ECO:0000313" key="2">
    <source>
        <dbReference type="EMBL" id="GGF88741.1"/>
    </source>
</evidence>
<dbReference type="AlphaFoldDB" id="A0A917CHL8"/>
<dbReference type="PANTHER" id="PTHR30632">
    <property type="entry name" value="MOLYBDATE-BINDING PERIPLASMIC PROTEIN"/>
    <property type="match status" value="1"/>
</dbReference>
<dbReference type="SUPFAM" id="SSF53850">
    <property type="entry name" value="Periplasmic binding protein-like II"/>
    <property type="match status" value="1"/>
</dbReference>
<reference evidence="2" key="1">
    <citation type="journal article" date="2014" name="Int. J. Syst. Evol. Microbiol.">
        <title>Complete genome sequence of Corynebacterium casei LMG S-19264T (=DSM 44701T), isolated from a smear-ripened cheese.</title>
        <authorList>
            <consortium name="US DOE Joint Genome Institute (JGI-PGF)"/>
            <person name="Walter F."/>
            <person name="Albersmeier A."/>
            <person name="Kalinowski J."/>
            <person name="Ruckert C."/>
        </authorList>
    </citation>
    <scope>NUCLEOTIDE SEQUENCE</scope>
    <source>
        <strain evidence="2">CCM 7897</strain>
    </source>
</reference>
<name>A0A917CHL8_9HYPH</name>
<reference evidence="2" key="2">
    <citation type="submission" date="2020-09" db="EMBL/GenBank/DDBJ databases">
        <authorList>
            <person name="Sun Q."/>
            <person name="Sedlacek I."/>
        </authorList>
    </citation>
    <scope>NUCLEOTIDE SEQUENCE</scope>
    <source>
        <strain evidence="2">CCM 7897</strain>
    </source>
</reference>
<dbReference type="EMBL" id="BMCT01000013">
    <property type="protein sequence ID" value="GGF88741.1"/>
    <property type="molecule type" value="Genomic_DNA"/>
</dbReference>
<comment type="caution">
    <text evidence="2">The sequence shown here is derived from an EMBL/GenBank/DDBJ whole genome shotgun (WGS) entry which is preliminary data.</text>
</comment>
<dbReference type="GO" id="GO:0030973">
    <property type="term" value="F:molybdate ion binding"/>
    <property type="evidence" value="ECO:0007669"/>
    <property type="project" value="TreeGrafter"/>
</dbReference>
<sequence>MLLLLVALGLLAAPMAQAAEIRVLTSGAFKPVVAEVAARFAADTGTQVKLDNDTAGALVRRVNGGETFDVLILTPGALADLQKAGKVGAGAIAPLAKVGIGVAVKAGAPRPDISTSDAFKQTLLAAQRVAMIDPAAGGSSGIYLTRLFERWGIADAIRAKAVLVPGGLVATRLVSGEADIAIHQISEILAVPGADLVGPLPADIQNFTVYAGALAPAPADPQAAAAFLARLSGPDTTPILATKGMQPATP</sequence>
<keyword evidence="3" id="KW-1185">Reference proteome</keyword>
<dbReference type="PANTHER" id="PTHR30632:SF11">
    <property type="entry name" value="BLR4797 PROTEIN"/>
    <property type="match status" value="1"/>
</dbReference>
<accession>A0A917CHL8</accession>
<proteinExistence type="predicted"/>
<feature type="chain" id="PRO_5036837215" evidence="1">
    <location>
        <begin position="19"/>
        <end position="250"/>
    </location>
</feature>
<dbReference type="InterPro" id="IPR050682">
    <property type="entry name" value="ModA/WtpA"/>
</dbReference>